<proteinExistence type="predicted"/>
<organism evidence="1">
    <name type="scientific">freshwater metagenome</name>
    <dbReference type="NCBI Taxonomy" id="449393"/>
    <lineage>
        <taxon>unclassified sequences</taxon>
        <taxon>metagenomes</taxon>
        <taxon>ecological metagenomes</taxon>
    </lineage>
</organism>
<dbReference type="Pfam" id="PF04250">
    <property type="entry name" value="DUF429"/>
    <property type="match status" value="1"/>
</dbReference>
<sequence length="273" mass="29307">MQVLGIDLAAQPKSTGLVLLSRVGAGPVAVGSEATGSEATGSMGATWRAELPQGVATDEFLIELGTQVDVIGVDAPLGWPEPFVLAMQAHQIFDVWPGTENRRPLTHRRTDDWVRDQGWGQPMSASADRLGSVAMRCALLQREWAKQWGNAAPRDGSGRLLEVYPAAALRVWGIGQPGYKGGTKDPQDPARLARERIMSSLSRASESWLELSAVRAGCIASDHTLDALLSAVIAVAAQNGCTAQPETEEELRLAKTEGWIHVPLKELQEICLA</sequence>
<protein>
    <submittedName>
        <fullName evidence="1">Unannotated protein</fullName>
    </submittedName>
</protein>
<gene>
    <name evidence="1" type="ORF">UFOPK3914_00868</name>
</gene>
<name>A0A6J7MAG0_9ZZZZ</name>
<dbReference type="EMBL" id="CAFBOG010000065">
    <property type="protein sequence ID" value="CAB4978150.1"/>
    <property type="molecule type" value="Genomic_DNA"/>
</dbReference>
<dbReference type="InterPro" id="IPR007362">
    <property type="entry name" value="DUF429"/>
</dbReference>
<dbReference type="AlphaFoldDB" id="A0A6J7MAG0"/>
<evidence type="ECO:0000313" key="1">
    <source>
        <dbReference type="EMBL" id="CAB4978150.1"/>
    </source>
</evidence>
<accession>A0A6J7MAG0</accession>
<reference evidence="1" key="1">
    <citation type="submission" date="2020-05" db="EMBL/GenBank/DDBJ databases">
        <authorList>
            <person name="Chiriac C."/>
            <person name="Salcher M."/>
            <person name="Ghai R."/>
            <person name="Kavagutti S V."/>
        </authorList>
    </citation>
    <scope>NUCLEOTIDE SEQUENCE</scope>
</reference>